<feature type="non-terminal residue" evidence="2">
    <location>
        <position position="1"/>
    </location>
</feature>
<gene>
    <name evidence="2" type="ORF">AVDCRST_MAG02-2703</name>
</gene>
<sequence length="190" mass="21551">GRGRHGRGGRRLLRRLPRDGRPLRRRRQRDHHRPRDGRDPHERRAHRRAGDRRGPLRAPRRAGGAGHRRRRAREGCPRGPAEQRGVRGHQARHGPLDRTVFVPPEEPGGHPGRGRPDAEQPRRVLAAQGRRTDRARGRVHLHQRGLLEALVPGTERKGPRTVSPTADDIVDAWEGFFAAPLLGLRRGLRV</sequence>
<feature type="region of interest" description="Disordered" evidence="1">
    <location>
        <begin position="1"/>
        <end position="136"/>
    </location>
</feature>
<feature type="compositionally biased region" description="Basic residues" evidence="1">
    <location>
        <begin position="23"/>
        <end position="35"/>
    </location>
</feature>
<dbReference type="EMBL" id="CADCVH010000089">
    <property type="protein sequence ID" value="CAA9463882.1"/>
    <property type="molecule type" value="Genomic_DNA"/>
</dbReference>
<feature type="non-terminal residue" evidence="2">
    <location>
        <position position="190"/>
    </location>
</feature>
<name>A0A6J4R7R0_9ACTN</name>
<evidence type="ECO:0000313" key="2">
    <source>
        <dbReference type="EMBL" id="CAA9463882.1"/>
    </source>
</evidence>
<feature type="compositionally biased region" description="Basic residues" evidence="1">
    <location>
        <begin position="1"/>
        <end position="15"/>
    </location>
</feature>
<reference evidence="2" key="1">
    <citation type="submission" date="2020-02" db="EMBL/GenBank/DDBJ databases">
        <authorList>
            <person name="Meier V. D."/>
        </authorList>
    </citation>
    <scope>NUCLEOTIDE SEQUENCE</scope>
    <source>
        <strain evidence="2">AVDCRST_MAG02</strain>
    </source>
</reference>
<proteinExistence type="predicted"/>
<protein>
    <submittedName>
        <fullName evidence="2">Uncharacterized protein</fullName>
    </submittedName>
</protein>
<evidence type="ECO:0000256" key="1">
    <source>
        <dbReference type="SAM" id="MobiDB-lite"/>
    </source>
</evidence>
<dbReference type="AlphaFoldDB" id="A0A6J4R7R0"/>
<organism evidence="2">
    <name type="scientific">uncultured Rubrobacteraceae bacterium</name>
    <dbReference type="NCBI Taxonomy" id="349277"/>
    <lineage>
        <taxon>Bacteria</taxon>
        <taxon>Bacillati</taxon>
        <taxon>Actinomycetota</taxon>
        <taxon>Rubrobacteria</taxon>
        <taxon>Rubrobacterales</taxon>
        <taxon>Rubrobacteraceae</taxon>
        <taxon>environmental samples</taxon>
    </lineage>
</organism>
<accession>A0A6J4R7R0</accession>